<organism evidence="1 2">
    <name type="scientific">Anatilimnocola aggregata</name>
    <dbReference type="NCBI Taxonomy" id="2528021"/>
    <lineage>
        <taxon>Bacteria</taxon>
        <taxon>Pseudomonadati</taxon>
        <taxon>Planctomycetota</taxon>
        <taxon>Planctomycetia</taxon>
        <taxon>Pirellulales</taxon>
        <taxon>Pirellulaceae</taxon>
        <taxon>Anatilimnocola</taxon>
    </lineage>
</organism>
<dbReference type="KEGG" id="aagg:ETAA8_19410"/>
<name>A0A517Y9E4_9BACT</name>
<accession>A0A517Y9E4</accession>
<dbReference type="AlphaFoldDB" id="A0A517Y9E4"/>
<dbReference type="Proteomes" id="UP000315017">
    <property type="component" value="Chromosome"/>
</dbReference>
<keyword evidence="2" id="KW-1185">Reference proteome</keyword>
<proteinExistence type="predicted"/>
<protein>
    <submittedName>
        <fullName evidence="1">Uncharacterized protein</fullName>
    </submittedName>
</protein>
<evidence type="ECO:0000313" key="1">
    <source>
        <dbReference type="EMBL" id="QDU26857.1"/>
    </source>
</evidence>
<evidence type="ECO:0000313" key="2">
    <source>
        <dbReference type="Proteomes" id="UP000315017"/>
    </source>
</evidence>
<reference evidence="1 2" key="1">
    <citation type="submission" date="2019-02" db="EMBL/GenBank/DDBJ databases">
        <title>Deep-cultivation of Planctomycetes and their phenomic and genomic characterization uncovers novel biology.</title>
        <authorList>
            <person name="Wiegand S."/>
            <person name="Jogler M."/>
            <person name="Boedeker C."/>
            <person name="Pinto D."/>
            <person name="Vollmers J."/>
            <person name="Rivas-Marin E."/>
            <person name="Kohn T."/>
            <person name="Peeters S.H."/>
            <person name="Heuer A."/>
            <person name="Rast P."/>
            <person name="Oberbeckmann S."/>
            <person name="Bunk B."/>
            <person name="Jeske O."/>
            <person name="Meyerdierks A."/>
            <person name="Storesund J.E."/>
            <person name="Kallscheuer N."/>
            <person name="Luecker S."/>
            <person name="Lage O.M."/>
            <person name="Pohl T."/>
            <person name="Merkel B.J."/>
            <person name="Hornburger P."/>
            <person name="Mueller R.-W."/>
            <person name="Bruemmer F."/>
            <person name="Labrenz M."/>
            <person name="Spormann A.M."/>
            <person name="Op den Camp H."/>
            <person name="Overmann J."/>
            <person name="Amann R."/>
            <person name="Jetten M.S.M."/>
            <person name="Mascher T."/>
            <person name="Medema M.H."/>
            <person name="Devos D.P."/>
            <person name="Kaster A.-K."/>
            <person name="Ovreas L."/>
            <person name="Rohde M."/>
            <person name="Galperin M.Y."/>
            <person name="Jogler C."/>
        </authorList>
    </citation>
    <scope>NUCLEOTIDE SEQUENCE [LARGE SCALE GENOMIC DNA]</scope>
    <source>
        <strain evidence="1 2">ETA_A8</strain>
    </source>
</reference>
<sequence>MIHTHETGEWEEVAPAVQQRRHTLTMSPVTMEQALEFTGRINTDEYFGVQPGHLSIVKLTNREDHAVVIVLERTLHWCQQRQEDGTYQLQPESRECCNFAMVFEKQADLT</sequence>
<dbReference type="EMBL" id="CP036274">
    <property type="protein sequence ID" value="QDU26857.1"/>
    <property type="molecule type" value="Genomic_DNA"/>
</dbReference>
<dbReference type="RefSeq" id="WP_145087720.1">
    <property type="nucleotide sequence ID" value="NZ_CP036274.1"/>
</dbReference>
<gene>
    <name evidence="1" type="ORF">ETAA8_19410</name>
</gene>